<evidence type="ECO:0000256" key="1">
    <source>
        <dbReference type="SAM" id="MobiDB-lite"/>
    </source>
</evidence>
<comment type="caution">
    <text evidence="2">The sequence shown here is derived from an EMBL/GenBank/DDBJ whole genome shotgun (WGS) entry which is preliminary data.</text>
</comment>
<proteinExistence type="predicted"/>
<reference evidence="2 3" key="1">
    <citation type="submission" date="2020-09" db="EMBL/GenBank/DDBJ databases">
        <title>De no assembly of potato wild relative species, Solanum commersonii.</title>
        <authorList>
            <person name="Cho K."/>
        </authorList>
    </citation>
    <scope>NUCLEOTIDE SEQUENCE [LARGE SCALE GENOMIC DNA]</scope>
    <source>
        <strain evidence="2">LZ3.2</strain>
        <tissue evidence="2">Leaf</tissue>
    </source>
</reference>
<protein>
    <submittedName>
        <fullName evidence="2">Uncharacterized protein</fullName>
    </submittedName>
</protein>
<name>A0A9J5WZP0_SOLCO</name>
<feature type="region of interest" description="Disordered" evidence="1">
    <location>
        <begin position="1"/>
        <end position="22"/>
    </location>
</feature>
<dbReference type="EMBL" id="JACXVP010000010">
    <property type="protein sequence ID" value="KAG5580863.1"/>
    <property type="molecule type" value="Genomic_DNA"/>
</dbReference>
<dbReference type="AlphaFoldDB" id="A0A9J5WZP0"/>
<evidence type="ECO:0000313" key="2">
    <source>
        <dbReference type="EMBL" id="KAG5580863.1"/>
    </source>
</evidence>
<evidence type="ECO:0000313" key="3">
    <source>
        <dbReference type="Proteomes" id="UP000824120"/>
    </source>
</evidence>
<keyword evidence="3" id="KW-1185">Reference proteome</keyword>
<gene>
    <name evidence="2" type="ORF">H5410_051490</name>
</gene>
<dbReference type="OrthoDB" id="1305551at2759"/>
<dbReference type="Proteomes" id="UP000824120">
    <property type="component" value="Chromosome 10"/>
</dbReference>
<sequence>MVGRQHKRLAGSMAKASKGENKSQICVQELMKDYAAVTTNKQHKRELQRQLEKWSKVVESAMQQKSRAQWLTLGDANTDYIGSKRT</sequence>
<accession>A0A9J5WZP0</accession>
<organism evidence="2 3">
    <name type="scientific">Solanum commersonii</name>
    <name type="common">Commerson's wild potato</name>
    <name type="synonym">Commerson's nightshade</name>
    <dbReference type="NCBI Taxonomy" id="4109"/>
    <lineage>
        <taxon>Eukaryota</taxon>
        <taxon>Viridiplantae</taxon>
        <taxon>Streptophyta</taxon>
        <taxon>Embryophyta</taxon>
        <taxon>Tracheophyta</taxon>
        <taxon>Spermatophyta</taxon>
        <taxon>Magnoliopsida</taxon>
        <taxon>eudicotyledons</taxon>
        <taxon>Gunneridae</taxon>
        <taxon>Pentapetalae</taxon>
        <taxon>asterids</taxon>
        <taxon>lamiids</taxon>
        <taxon>Solanales</taxon>
        <taxon>Solanaceae</taxon>
        <taxon>Solanoideae</taxon>
        <taxon>Solaneae</taxon>
        <taxon>Solanum</taxon>
    </lineage>
</organism>